<evidence type="ECO:0000313" key="2">
    <source>
        <dbReference type="Proteomes" id="UP000535543"/>
    </source>
</evidence>
<reference evidence="1 2" key="2">
    <citation type="submission" date="2020-06" db="EMBL/GenBank/DDBJ databases">
        <title>Antribacter stalactiti gen. nov., sp. nov., a new member of the family Nacardiaceae isolated from a cave.</title>
        <authorList>
            <person name="Kim I.S."/>
        </authorList>
    </citation>
    <scope>NUCLEOTIDE SEQUENCE [LARGE SCALE GENOMIC DNA]</scope>
    <source>
        <strain evidence="1 2">YC2-7</strain>
    </source>
</reference>
<organism evidence="1 2">
    <name type="scientific">Antrihabitans stalactiti</name>
    <dbReference type="NCBI Taxonomy" id="2584121"/>
    <lineage>
        <taxon>Bacteria</taxon>
        <taxon>Bacillati</taxon>
        <taxon>Actinomycetota</taxon>
        <taxon>Actinomycetes</taxon>
        <taxon>Mycobacteriales</taxon>
        <taxon>Nocardiaceae</taxon>
        <taxon>Antrihabitans</taxon>
    </lineage>
</organism>
<evidence type="ECO:0000313" key="1">
    <source>
        <dbReference type="EMBL" id="NMN95721.1"/>
    </source>
</evidence>
<proteinExistence type="predicted"/>
<dbReference type="AlphaFoldDB" id="A0A848KBN3"/>
<dbReference type="RefSeq" id="WP_169586843.1">
    <property type="nucleotide sequence ID" value="NZ_VCQU01000003.1"/>
</dbReference>
<keyword evidence="2" id="KW-1185">Reference proteome</keyword>
<sequence>MELDGGEVLRRQHALRSGIADHEIRGLYTRAGWRRLGHGAYVAESAFTGLDQHAKHRLLLDATLPALSSDSVLSHQSVAVAYGLPIRGLPLDAVHVTRDRETGNRVRPTLNVHCSPLGGEVVELDGRLLTTPARMIVDLGRTAPLEAVLVTADAAVREFGVTASDLAIELERAKNRSGIAAARRLVDLVDGHSESVGESLSRLMLRSFGFTGFKTQGNVYLEHGRLLGRVDFYDEELGVLGEFDGEVKYGRLLKPGQDPGEVVFREKQREDAMRDPGFQMARWIWRELDKPATAARIERALERGRASSKPIGYIVQAPLPTPRRLVRRSL</sequence>
<reference evidence="1 2" key="1">
    <citation type="submission" date="2019-05" db="EMBL/GenBank/DDBJ databases">
        <authorList>
            <person name="Lee S.D."/>
        </authorList>
    </citation>
    <scope>NUCLEOTIDE SEQUENCE [LARGE SCALE GENOMIC DNA]</scope>
    <source>
        <strain evidence="1 2">YC2-7</strain>
    </source>
</reference>
<accession>A0A848KBN3</accession>
<comment type="caution">
    <text evidence="1">The sequence shown here is derived from an EMBL/GenBank/DDBJ whole genome shotgun (WGS) entry which is preliminary data.</text>
</comment>
<gene>
    <name evidence="1" type="ORF">FGL95_11820</name>
</gene>
<protein>
    <recommendedName>
        <fullName evidence="3">Transcriptional regulator, AbiEi antitoxin, Type IV TA system</fullName>
    </recommendedName>
</protein>
<dbReference type="EMBL" id="VCQU01000003">
    <property type="protein sequence ID" value="NMN95721.1"/>
    <property type="molecule type" value="Genomic_DNA"/>
</dbReference>
<dbReference type="Proteomes" id="UP000535543">
    <property type="component" value="Unassembled WGS sequence"/>
</dbReference>
<evidence type="ECO:0008006" key="3">
    <source>
        <dbReference type="Google" id="ProtNLM"/>
    </source>
</evidence>
<name>A0A848KBN3_9NOCA</name>